<accession>A0A0K0EGG6</accession>
<name>A0A0K0EGG6_STRER</name>
<reference evidence="1" key="1">
    <citation type="submission" date="2015-08" db="UniProtKB">
        <authorList>
            <consortium name="WormBaseParasite"/>
        </authorList>
    </citation>
    <scope>IDENTIFICATION</scope>
</reference>
<proteinExistence type="predicted"/>
<dbReference type="AlphaFoldDB" id="A0A0K0EGG6"/>
<dbReference type="WBParaSite" id="SSTP_0000857800.1">
    <property type="protein sequence ID" value="SSTP_0000857800.1"/>
    <property type="gene ID" value="SSTP_0000857800"/>
</dbReference>
<evidence type="ECO:0000313" key="1">
    <source>
        <dbReference type="WBParaSite" id="SSTP_0000857800.1"/>
    </source>
</evidence>
<organism evidence="1">
    <name type="scientific">Strongyloides stercoralis</name>
    <name type="common">Threadworm</name>
    <dbReference type="NCBI Taxonomy" id="6248"/>
    <lineage>
        <taxon>Eukaryota</taxon>
        <taxon>Metazoa</taxon>
        <taxon>Ecdysozoa</taxon>
        <taxon>Nematoda</taxon>
        <taxon>Chromadorea</taxon>
        <taxon>Rhabditida</taxon>
        <taxon>Tylenchina</taxon>
        <taxon>Panagrolaimomorpha</taxon>
        <taxon>Strongyloidoidea</taxon>
        <taxon>Strongyloididae</taxon>
        <taxon>Strongyloides</taxon>
    </lineage>
</organism>
<sequence>MLSSIETYGPNVDNIQSHITASLEDYLQNSNAKWLIMVGKVIRSVGYIDDELRDTEWFCSVFDNKSHIQIHAIRLYDF</sequence>
<protein>
    <submittedName>
        <fullName evidence="1">HIT domain-containing protein</fullName>
    </submittedName>
</protein>